<dbReference type="EC" id="1.13.12.4" evidence="9"/>
<dbReference type="Gene3D" id="3.20.20.70">
    <property type="entry name" value="Aldolase class I"/>
    <property type="match status" value="1"/>
</dbReference>
<dbReference type="InterPro" id="IPR000262">
    <property type="entry name" value="FMN-dep_DH"/>
</dbReference>
<evidence type="ECO:0000256" key="6">
    <source>
        <dbReference type="PIRSR" id="PIRSR000138-1"/>
    </source>
</evidence>
<evidence type="ECO:0000256" key="2">
    <source>
        <dbReference type="ARBA" id="ARBA00022630"/>
    </source>
</evidence>
<feature type="binding site" evidence="7">
    <location>
        <position position="47"/>
    </location>
    <ligand>
        <name>glyoxylate</name>
        <dbReference type="ChEBI" id="CHEBI:36655"/>
    </ligand>
</feature>
<dbReference type="PROSITE" id="PS00557">
    <property type="entry name" value="FMN_HYDROXY_ACID_DH_1"/>
    <property type="match status" value="1"/>
</dbReference>
<comment type="cofactor">
    <cofactor evidence="1">
        <name>FMN</name>
        <dbReference type="ChEBI" id="CHEBI:58210"/>
    </cofactor>
</comment>
<feature type="binding site" evidence="7">
    <location>
        <begin position="324"/>
        <end position="328"/>
    </location>
    <ligand>
        <name>FMN</name>
        <dbReference type="ChEBI" id="CHEBI:58210"/>
    </ligand>
</feature>
<feature type="binding site" evidence="7">
    <location>
        <begin position="100"/>
        <end position="102"/>
    </location>
    <ligand>
        <name>FMN</name>
        <dbReference type="ChEBI" id="CHEBI:58210"/>
    </ligand>
</feature>
<dbReference type="RefSeq" id="WP_354698742.1">
    <property type="nucleotide sequence ID" value="NZ_CP114014.1"/>
</dbReference>
<feature type="binding site" evidence="7">
    <location>
        <position position="161"/>
    </location>
    <ligand>
        <name>glyoxylate</name>
        <dbReference type="ChEBI" id="CHEBI:36655"/>
    </ligand>
</feature>
<dbReference type="CDD" id="cd03332">
    <property type="entry name" value="LMO_FMN"/>
    <property type="match status" value="1"/>
</dbReference>
<dbReference type="AlphaFoldDB" id="A0AAU7B1W5"/>
<sequence length="397" mass="42591">MSTPFANFQYGIYLDGAVNGKRPQHPMAWDALEREATERLAPGPRGYLNGGSGTEDTMRENLDAFRRRRIVPRMLRDVETRSLERTVLNTAMPAPLLIAPIGVQSIVHPQGELATARAAASTGLTMIASTASSYTMEAIAEAGDGATPEDQTTSPRWYQLYWPRGRELARSLVERAEAAGYQAIVVTLDTWLLGWRPRDLQEAYLPFLESVGIANYLSDPVFRSTLEKTPEEDPMAAVGQFVGVFSNPSVTWDDLAYLRECTSLPIVLKGILSPDDAREAVARGMDGIIVSNHGGRQVDGAIGALDALPGIVDAAGAELTVLFDSGVRCGADVFKALALGARAVCVGRPVMWGLAVGGEDGARLVLQSLLAELDLTLALSGLAHVDQIGRAALTPLH</sequence>
<feature type="active site" description="Proton acceptor" evidence="6">
    <location>
        <position position="293"/>
    </location>
</feature>
<feature type="domain" description="FMN hydroxy acid dehydrogenase" evidence="8">
    <location>
        <begin position="21"/>
        <end position="397"/>
    </location>
</feature>
<dbReference type="GO" id="GO:0016614">
    <property type="term" value="F:oxidoreductase activity, acting on CH-OH group of donors"/>
    <property type="evidence" value="ECO:0007669"/>
    <property type="project" value="UniProtKB-ARBA"/>
</dbReference>
<dbReference type="InterPro" id="IPR037350">
    <property type="entry name" value="LMO_FMN"/>
</dbReference>
<evidence type="ECO:0000256" key="3">
    <source>
        <dbReference type="ARBA" id="ARBA00022643"/>
    </source>
</evidence>
<keyword evidence="2 7" id="KW-0285">Flavoprotein</keyword>
<dbReference type="InterPro" id="IPR037396">
    <property type="entry name" value="FMN_HAD"/>
</dbReference>
<keyword evidence="3 7" id="KW-0288">FMN</keyword>
<dbReference type="GO" id="GO:0050040">
    <property type="term" value="F:lactate 2-monooxygenase activity"/>
    <property type="evidence" value="ECO:0007669"/>
    <property type="project" value="UniProtKB-EC"/>
</dbReference>
<dbReference type="PANTHER" id="PTHR10578">
    <property type="entry name" value="S -2-HYDROXY-ACID OXIDASE-RELATED"/>
    <property type="match status" value="1"/>
</dbReference>
<name>A0AAU7B1W5_9ACTN</name>
<feature type="binding site" evidence="7">
    <location>
        <position position="269"/>
    </location>
    <ligand>
        <name>FMN</name>
        <dbReference type="ChEBI" id="CHEBI:58210"/>
    </ligand>
</feature>
<evidence type="ECO:0000256" key="7">
    <source>
        <dbReference type="PIRSR" id="PIRSR000138-2"/>
    </source>
</evidence>
<dbReference type="InterPro" id="IPR012133">
    <property type="entry name" value="Alpha-hydoxy_acid_DH_FMN"/>
</dbReference>
<dbReference type="PIRSF" id="PIRSF000138">
    <property type="entry name" value="Al-hdrx_acd_dh"/>
    <property type="match status" value="1"/>
</dbReference>
<gene>
    <name evidence="9" type="ORF">DSM112329_04434</name>
</gene>
<accession>A0AAU7B1W5</accession>
<feature type="binding site" evidence="7">
    <location>
        <position position="293"/>
    </location>
    <ligand>
        <name>glyoxylate</name>
        <dbReference type="ChEBI" id="CHEBI:36655"/>
    </ligand>
</feature>
<dbReference type="Pfam" id="PF01070">
    <property type="entry name" value="FMN_dh"/>
    <property type="match status" value="1"/>
</dbReference>
<feature type="binding site" evidence="7">
    <location>
        <position position="187"/>
    </location>
    <ligand>
        <name>FMN</name>
        <dbReference type="ChEBI" id="CHEBI:58210"/>
    </ligand>
</feature>
<dbReference type="EMBL" id="CP114014">
    <property type="protein sequence ID" value="XAY07549.1"/>
    <property type="molecule type" value="Genomic_DNA"/>
</dbReference>
<proteinExistence type="inferred from homology"/>
<dbReference type="SUPFAM" id="SSF51395">
    <property type="entry name" value="FMN-linked oxidoreductases"/>
    <property type="match status" value="1"/>
</dbReference>
<keyword evidence="4 9" id="KW-0560">Oxidoreductase</keyword>
<dbReference type="KEGG" id="parq:DSM112329_04434"/>
<organism evidence="9">
    <name type="scientific">Paraconexibacter sp. AEG42_29</name>
    <dbReference type="NCBI Taxonomy" id="2997339"/>
    <lineage>
        <taxon>Bacteria</taxon>
        <taxon>Bacillati</taxon>
        <taxon>Actinomycetota</taxon>
        <taxon>Thermoleophilia</taxon>
        <taxon>Solirubrobacterales</taxon>
        <taxon>Paraconexibacteraceae</taxon>
        <taxon>Paraconexibacter</taxon>
    </lineage>
</organism>
<dbReference type="PANTHER" id="PTHR10578:SF143">
    <property type="entry name" value="FMN-DEPENDENT ALPHA-HYDROXY ACID DEHYDROGENASE PB1A11.03"/>
    <property type="match status" value="1"/>
</dbReference>
<feature type="binding site" evidence="7">
    <location>
        <position position="196"/>
    </location>
    <ligand>
        <name>glyoxylate</name>
        <dbReference type="ChEBI" id="CHEBI:36655"/>
    </ligand>
</feature>
<feature type="binding site" evidence="7">
    <location>
        <position position="159"/>
    </location>
    <ligand>
        <name>FMN</name>
        <dbReference type="ChEBI" id="CHEBI:58210"/>
    </ligand>
</feature>
<dbReference type="InterPro" id="IPR008259">
    <property type="entry name" value="FMN_hydac_DH_AS"/>
</dbReference>
<protein>
    <submittedName>
        <fullName evidence="9">Lactate 2-monooxygenase</fullName>
        <ecNumber evidence="9">1.13.12.4</ecNumber>
    </submittedName>
</protein>
<dbReference type="InterPro" id="IPR013785">
    <property type="entry name" value="Aldolase_TIM"/>
</dbReference>
<dbReference type="GO" id="GO:0010181">
    <property type="term" value="F:FMN binding"/>
    <property type="evidence" value="ECO:0007669"/>
    <property type="project" value="InterPro"/>
</dbReference>
<reference evidence="9" key="1">
    <citation type="submission" date="2022-12" db="EMBL/GenBank/DDBJ databases">
        <title>Paraconexibacter alkalitolerans sp. nov. and Baekduia alba sp. nov., isolated from soil and emended description of the genera Paraconexibacter (Chun et al., 2020) and Baekduia (An et al., 2020).</title>
        <authorList>
            <person name="Vieira S."/>
            <person name="Huber K.J."/>
            <person name="Geppert A."/>
            <person name="Wolf J."/>
            <person name="Neumann-Schaal M."/>
            <person name="Muesken M."/>
            <person name="Overmann J."/>
        </authorList>
    </citation>
    <scope>NUCLEOTIDE SEQUENCE</scope>
    <source>
        <strain evidence="9">AEG42_29</strain>
    </source>
</reference>
<evidence type="ECO:0000256" key="1">
    <source>
        <dbReference type="ARBA" id="ARBA00001917"/>
    </source>
</evidence>
<evidence type="ECO:0000313" key="9">
    <source>
        <dbReference type="EMBL" id="XAY07549.1"/>
    </source>
</evidence>
<dbReference type="FunFam" id="3.20.20.70:FF:000029">
    <property type="entry name" value="L-lactate dehydrogenase"/>
    <property type="match status" value="1"/>
</dbReference>
<evidence type="ECO:0000256" key="4">
    <source>
        <dbReference type="ARBA" id="ARBA00023002"/>
    </source>
</evidence>
<evidence type="ECO:0000256" key="5">
    <source>
        <dbReference type="ARBA" id="ARBA00024042"/>
    </source>
</evidence>
<feature type="binding site" evidence="7">
    <location>
        <begin position="347"/>
        <end position="348"/>
    </location>
    <ligand>
        <name>FMN</name>
        <dbReference type="ChEBI" id="CHEBI:58210"/>
    </ligand>
</feature>
<feature type="binding site" evidence="7">
    <location>
        <position position="296"/>
    </location>
    <ligand>
        <name>glyoxylate</name>
        <dbReference type="ChEBI" id="CHEBI:36655"/>
    </ligand>
</feature>
<feature type="binding site" evidence="7">
    <location>
        <position position="129"/>
    </location>
    <ligand>
        <name>FMN</name>
        <dbReference type="ChEBI" id="CHEBI:58210"/>
    </ligand>
</feature>
<comment type="similarity">
    <text evidence="5">Belongs to the FMN-dependent alpha-hydroxy acid dehydrogenase family.</text>
</comment>
<dbReference type="PROSITE" id="PS51349">
    <property type="entry name" value="FMN_HYDROXY_ACID_DH_2"/>
    <property type="match status" value="1"/>
</dbReference>
<evidence type="ECO:0000259" key="8">
    <source>
        <dbReference type="PROSITE" id="PS51349"/>
    </source>
</evidence>
<feature type="binding site" evidence="7">
    <location>
        <position position="291"/>
    </location>
    <ligand>
        <name>FMN</name>
        <dbReference type="ChEBI" id="CHEBI:58210"/>
    </ligand>
</feature>